<dbReference type="SUPFAM" id="SSF53850">
    <property type="entry name" value="Periplasmic binding protein-like II"/>
    <property type="match status" value="1"/>
</dbReference>
<proteinExistence type="inferred from homology"/>
<evidence type="ECO:0000313" key="7">
    <source>
        <dbReference type="Proteomes" id="UP000366065"/>
    </source>
</evidence>
<dbReference type="RefSeq" id="WP_174981414.1">
    <property type="nucleotide sequence ID" value="NZ_CABPRV010000012.1"/>
</dbReference>
<dbReference type="PANTHER" id="PTHR30419:SF2">
    <property type="entry name" value="LYSR FAMILY TRANSCRIPTIONAL REGULATOR"/>
    <property type="match status" value="1"/>
</dbReference>
<reference evidence="6 7" key="1">
    <citation type="submission" date="2019-08" db="EMBL/GenBank/DDBJ databases">
        <authorList>
            <person name="Peeters C."/>
        </authorList>
    </citation>
    <scope>NUCLEOTIDE SEQUENCE [LARGE SCALE GENOMIC DNA]</scope>
    <source>
        <strain evidence="6 7">LMG 20602</strain>
    </source>
</reference>
<organism evidence="6 7">
    <name type="scientific">Pandoraea capi</name>
    <dbReference type="NCBI Taxonomy" id="2508286"/>
    <lineage>
        <taxon>Bacteria</taxon>
        <taxon>Pseudomonadati</taxon>
        <taxon>Pseudomonadota</taxon>
        <taxon>Betaproteobacteria</taxon>
        <taxon>Burkholderiales</taxon>
        <taxon>Burkholderiaceae</taxon>
        <taxon>Pandoraea</taxon>
    </lineage>
</organism>
<dbReference type="InterPro" id="IPR050950">
    <property type="entry name" value="HTH-type_LysR_regulators"/>
</dbReference>
<comment type="caution">
    <text evidence="6">The sequence shown here is derived from an EMBL/GenBank/DDBJ whole genome shotgun (WGS) entry which is preliminary data.</text>
</comment>
<evidence type="ECO:0000256" key="3">
    <source>
        <dbReference type="ARBA" id="ARBA00023125"/>
    </source>
</evidence>
<evidence type="ECO:0000256" key="2">
    <source>
        <dbReference type="ARBA" id="ARBA00023015"/>
    </source>
</evidence>
<comment type="similarity">
    <text evidence="1">Belongs to the LysR transcriptional regulatory family.</text>
</comment>
<evidence type="ECO:0000259" key="5">
    <source>
        <dbReference type="PROSITE" id="PS50931"/>
    </source>
</evidence>
<gene>
    <name evidence="6" type="ORF">PCA20602_04350</name>
</gene>
<sequence length="298" mass="32523">MHYDLQDLRVFLAVAEEGNVSRGARRCHLAPSSVSLRIRGLEEALGVTLLERQARGVTLTRAGVVMLEHVRRCIAQLGQMHADLLPFAQGAAQHITLFANNNAIHSHLPDDLARFLSTHPRVRIAMEERLGTEIGGAVAAGQADLGIVALGPDHPDLTYLPYREDRFVVIASAQKPMARKARVRLADCLKEPFIALPNGTALHTYLMNQADALGARLDVCVQVSDYPAIVRLVAAGVGVSIVPVSVIAPSDRETLAVIEFNEPWAERHHRICVRPETLARHPVVRAFIETLTGAPLPD</sequence>
<evidence type="ECO:0000256" key="4">
    <source>
        <dbReference type="ARBA" id="ARBA00023163"/>
    </source>
</evidence>
<keyword evidence="7" id="KW-1185">Reference proteome</keyword>
<keyword evidence="4" id="KW-0804">Transcription</keyword>
<name>A0ABY6W9X1_9BURK</name>
<dbReference type="InterPro" id="IPR000847">
    <property type="entry name" value="LysR_HTH_N"/>
</dbReference>
<dbReference type="Proteomes" id="UP000366065">
    <property type="component" value="Unassembled WGS sequence"/>
</dbReference>
<dbReference type="InterPro" id="IPR036388">
    <property type="entry name" value="WH-like_DNA-bd_sf"/>
</dbReference>
<dbReference type="PANTHER" id="PTHR30419">
    <property type="entry name" value="HTH-TYPE TRANSCRIPTIONAL REGULATOR YBHD"/>
    <property type="match status" value="1"/>
</dbReference>
<dbReference type="Gene3D" id="1.10.10.10">
    <property type="entry name" value="Winged helix-like DNA-binding domain superfamily/Winged helix DNA-binding domain"/>
    <property type="match status" value="1"/>
</dbReference>
<accession>A0ABY6W9X1</accession>
<protein>
    <submittedName>
        <fullName evidence="6">LysR family transcriptional regulator</fullName>
    </submittedName>
</protein>
<dbReference type="Pfam" id="PF00126">
    <property type="entry name" value="HTH_1"/>
    <property type="match status" value="1"/>
</dbReference>
<evidence type="ECO:0000313" key="6">
    <source>
        <dbReference type="EMBL" id="VVE44637.1"/>
    </source>
</evidence>
<feature type="domain" description="HTH lysR-type" evidence="5">
    <location>
        <begin position="1"/>
        <end position="60"/>
    </location>
</feature>
<dbReference type="InterPro" id="IPR005119">
    <property type="entry name" value="LysR_subst-bd"/>
</dbReference>
<dbReference type="SUPFAM" id="SSF46785">
    <property type="entry name" value="Winged helix' DNA-binding domain"/>
    <property type="match status" value="1"/>
</dbReference>
<dbReference type="InterPro" id="IPR036390">
    <property type="entry name" value="WH_DNA-bd_sf"/>
</dbReference>
<keyword evidence="2" id="KW-0805">Transcription regulation</keyword>
<dbReference type="Gene3D" id="3.40.190.290">
    <property type="match status" value="1"/>
</dbReference>
<evidence type="ECO:0000256" key="1">
    <source>
        <dbReference type="ARBA" id="ARBA00009437"/>
    </source>
</evidence>
<dbReference type="EMBL" id="CABPRV010000012">
    <property type="protein sequence ID" value="VVE44637.1"/>
    <property type="molecule type" value="Genomic_DNA"/>
</dbReference>
<dbReference type="PROSITE" id="PS50931">
    <property type="entry name" value="HTH_LYSR"/>
    <property type="match status" value="1"/>
</dbReference>
<keyword evidence="3" id="KW-0238">DNA-binding</keyword>
<dbReference type="Pfam" id="PF03466">
    <property type="entry name" value="LysR_substrate"/>
    <property type="match status" value="1"/>
</dbReference>